<proteinExistence type="predicted"/>
<dbReference type="AlphaFoldDB" id="B9I5W3"/>
<name>B9I5W3_POPTR</name>
<keyword evidence="2" id="KW-1133">Transmembrane helix</keyword>
<evidence type="ECO:0000313" key="5">
    <source>
        <dbReference type="Proteomes" id="UP000006729"/>
    </source>
</evidence>
<evidence type="ECO:0000256" key="2">
    <source>
        <dbReference type="SAM" id="Phobius"/>
    </source>
</evidence>
<keyword evidence="5" id="KW-1185">Reference proteome</keyword>
<organism evidence="4 5">
    <name type="scientific">Populus trichocarpa</name>
    <name type="common">Western balsam poplar</name>
    <name type="synonym">Populus balsamifera subsp. trichocarpa</name>
    <dbReference type="NCBI Taxonomy" id="3694"/>
    <lineage>
        <taxon>Eukaryota</taxon>
        <taxon>Viridiplantae</taxon>
        <taxon>Streptophyta</taxon>
        <taxon>Embryophyta</taxon>
        <taxon>Tracheophyta</taxon>
        <taxon>Spermatophyta</taxon>
        <taxon>Magnoliopsida</taxon>
        <taxon>eudicotyledons</taxon>
        <taxon>Gunneridae</taxon>
        <taxon>Pentapetalae</taxon>
        <taxon>rosids</taxon>
        <taxon>fabids</taxon>
        <taxon>Malpighiales</taxon>
        <taxon>Salicaceae</taxon>
        <taxon>Saliceae</taxon>
        <taxon>Populus</taxon>
    </lineage>
</organism>
<evidence type="ECO:0000256" key="1">
    <source>
        <dbReference type="ARBA" id="ARBA00022927"/>
    </source>
</evidence>
<dbReference type="PROSITE" id="PS50192">
    <property type="entry name" value="T_SNARE"/>
    <property type="match status" value="1"/>
</dbReference>
<keyword evidence="1" id="KW-0653">Protein transport</keyword>
<dbReference type="Gene3D" id="1.20.5.110">
    <property type="match status" value="1"/>
</dbReference>
<dbReference type="Pfam" id="PF05739">
    <property type="entry name" value="SNARE"/>
    <property type="match status" value="1"/>
</dbReference>
<dbReference type="InterPro" id="IPR010989">
    <property type="entry name" value="SNARE"/>
</dbReference>
<keyword evidence="2" id="KW-0472">Membrane</keyword>
<reference evidence="4 5" key="1">
    <citation type="journal article" date="2006" name="Science">
        <title>The genome of black cottonwood, Populus trichocarpa (Torr. &amp; Gray).</title>
        <authorList>
            <person name="Tuskan G.A."/>
            <person name="Difazio S."/>
            <person name="Jansson S."/>
            <person name="Bohlmann J."/>
            <person name="Grigoriev I."/>
            <person name="Hellsten U."/>
            <person name="Putnam N."/>
            <person name="Ralph S."/>
            <person name="Rombauts S."/>
            <person name="Salamov A."/>
            <person name="Schein J."/>
            <person name="Sterck L."/>
            <person name="Aerts A."/>
            <person name="Bhalerao R.R."/>
            <person name="Bhalerao R.P."/>
            <person name="Blaudez D."/>
            <person name="Boerjan W."/>
            <person name="Brun A."/>
            <person name="Brunner A."/>
            <person name="Busov V."/>
            <person name="Campbell M."/>
            <person name="Carlson J."/>
            <person name="Chalot M."/>
            <person name="Chapman J."/>
            <person name="Chen G.L."/>
            <person name="Cooper D."/>
            <person name="Coutinho P.M."/>
            <person name="Couturier J."/>
            <person name="Covert S."/>
            <person name="Cronk Q."/>
            <person name="Cunningham R."/>
            <person name="Davis J."/>
            <person name="Degroeve S."/>
            <person name="Dejardin A."/>
            <person name="Depamphilis C."/>
            <person name="Detter J."/>
            <person name="Dirks B."/>
            <person name="Dubchak I."/>
            <person name="Duplessis S."/>
            <person name="Ehlting J."/>
            <person name="Ellis B."/>
            <person name="Gendler K."/>
            <person name="Goodstein D."/>
            <person name="Gribskov M."/>
            <person name="Grimwood J."/>
            <person name="Groover A."/>
            <person name="Gunter L."/>
            <person name="Hamberger B."/>
            <person name="Heinze B."/>
            <person name="Helariutta Y."/>
            <person name="Henrissat B."/>
            <person name="Holligan D."/>
            <person name="Holt R."/>
            <person name="Huang W."/>
            <person name="Islam-Faridi N."/>
            <person name="Jones S."/>
            <person name="Jones-Rhoades M."/>
            <person name="Jorgensen R."/>
            <person name="Joshi C."/>
            <person name="Kangasjarvi J."/>
            <person name="Karlsson J."/>
            <person name="Kelleher C."/>
            <person name="Kirkpatrick R."/>
            <person name="Kirst M."/>
            <person name="Kohler A."/>
            <person name="Kalluri U."/>
            <person name="Larimer F."/>
            <person name="Leebens-Mack J."/>
            <person name="Leple J.C."/>
            <person name="Locascio P."/>
            <person name="Lou Y."/>
            <person name="Lucas S."/>
            <person name="Martin F."/>
            <person name="Montanini B."/>
            <person name="Napoli C."/>
            <person name="Nelson D.R."/>
            <person name="Nelson C."/>
            <person name="Nieminen K."/>
            <person name="Nilsson O."/>
            <person name="Pereda V."/>
            <person name="Peter G."/>
            <person name="Philippe R."/>
            <person name="Pilate G."/>
            <person name="Poliakov A."/>
            <person name="Razumovskaya J."/>
            <person name="Richardson P."/>
            <person name="Rinaldi C."/>
            <person name="Ritland K."/>
            <person name="Rouze P."/>
            <person name="Ryaboy D."/>
            <person name="Schmutz J."/>
            <person name="Schrader J."/>
            <person name="Segerman B."/>
            <person name="Shin H."/>
            <person name="Siddiqui A."/>
            <person name="Sterky F."/>
            <person name="Terry A."/>
            <person name="Tsai C.J."/>
            <person name="Uberbacher E."/>
            <person name="Unneberg P."/>
            <person name="Vahala J."/>
            <person name="Wall K."/>
            <person name="Wessler S."/>
            <person name="Yang G."/>
            <person name="Yin T."/>
            <person name="Douglas C."/>
            <person name="Marra M."/>
            <person name="Sandberg G."/>
            <person name="Van de Peer Y."/>
            <person name="Rokhsar D."/>
        </authorList>
    </citation>
    <scope>NUCLEOTIDE SEQUENCE [LARGE SCALE GENOMIC DNA]</scope>
    <source>
        <strain evidence="5">cv. Nisqually</strain>
    </source>
</reference>
<evidence type="ECO:0000259" key="3">
    <source>
        <dbReference type="PROSITE" id="PS50192"/>
    </source>
</evidence>
<feature type="domain" description="T-SNARE coiled-coil homology" evidence="3">
    <location>
        <begin position="37"/>
        <end position="58"/>
    </location>
</feature>
<keyword evidence="2" id="KW-0812">Transmembrane</keyword>
<dbReference type="InParanoid" id="B9I5W3"/>
<protein>
    <recommendedName>
        <fullName evidence="3">t-SNARE coiled-coil homology domain-containing protein</fullName>
    </recommendedName>
</protein>
<accession>B9I5W3</accession>
<dbReference type="Proteomes" id="UP000006729">
    <property type="component" value="Chromosome 13"/>
</dbReference>
<dbReference type="STRING" id="3694.B9I5W3"/>
<dbReference type="GO" id="GO:0016192">
    <property type="term" value="P:vesicle-mediated transport"/>
    <property type="evidence" value="ECO:0007669"/>
    <property type="project" value="InterPro"/>
</dbReference>
<gene>
    <name evidence="4" type="ORF">POPTR_013G056100</name>
</gene>
<dbReference type="eggNOG" id="KOG0810">
    <property type="taxonomic scope" value="Eukaryota"/>
</dbReference>
<dbReference type="SUPFAM" id="SSF47661">
    <property type="entry name" value="t-snare proteins"/>
    <property type="match status" value="1"/>
</dbReference>
<dbReference type="HOGENOM" id="CLU_2241222_0_0_1"/>
<keyword evidence="1" id="KW-0813">Transport</keyword>
<dbReference type="GO" id="GO:0016020">
    <property type="term" value="C:membrane"/>
    <property type="evidence" value="ECO:0007669"/>
    <property type="project" value="InterPro"/>
</dbReference>
<evidence type="ECO:0000313" key="4">
    <source>
        <dbReference type="EMBL" id="PNT06869.1"/>
    </source>
</evidence>
<dbReference type="EMBL" id="CM009302">
    <property type="protein sequence ID" value="PNT06869.1"/>
    <property type="molecule type" value="Genomic_DNA"/>
</dbReference>
<dbReference type="InterPro" id="IPR000727">
    <property type="entry name" value="T_SNARE_dom"/>
</dbReference>
<dbReference type="GO" id="GO:0015031">
    <property type="term" value="P:protein transport"/>
    <property type="evidence" value="ECO:0007669"/>
    <property type="project" value="UniProtKB-KW"/>
</dbReference>
<feature type="transmembrane region" description="Helical" evidence="2">
    <location>
        <begin position="77"/>
        <end position="96"/>
    </location>
</feature>
<sequence length="105" mass="11944">MAYVHVHPARSMNYQLEIFVEDEHEGFYFLYSLGMQIFLDMAVMVDAQGDVLDSIELNGSCALQKAKKLQRNSRKRMCIAIIILLITVVIIVVTVIKPWDNNKGA</sequence>